<reference evidence="2" key="1">
    <citation type="submission" date="2021-02" db="EMBL/GenBank/DDBJ databases">
        <authorList>
            <person name="Nowell W R."/>
        </authorList>
    </citation>
    <scope>NUCLEOTIDE SEQUENCE</scope>
</reference>
<evidence type="ECO:0000313" key="2">
    <source>
        <dbReference type="EMBL" id="CAF1165134.1"/>
    </source>
</evidence>
<dbReference type="SUPFAM" id="SSF74788">
    <property type="entry name" value="Cullin repeat-like"/>
    <property type="match status" value="1"/>
</dbReference>
<comment type="caution">
    <text evidence="2">The sequence shown here is derived from an EMBL/GenBank/DDBJ whole genome shotgun (WGS) entry which is preliminary data.</text>
</comment>
<dbReference type="Proteomes" id="UP000663855">
    <property type="component" value="Unassembled WGS sequence"/>
</dbReference>
<dbReference type="EMBL" id="CAJNOV010004182">
    <property type="protein sequence ID" value="CAF1165134.1"/>
    <property type="molecule type" value="Genomic_DNA"/>
</dbReference>
<feature type="compositionally biased region" description="Polar residues" evidence="1">
    <location>
        <begin position="834"/>
        <end position="851"/>
    </location>
</feature>
<dbReference type="AlphaFoldDB" id="A0A814TS41"/>
<feature type="region of interest" description="Disordered" evidence="1">
    <location>
        <begin position="414"/>
        <end position="481"/>
    </location>
</feature>
<proteinExistence type="predicted"/>
<dbReference type="InterPro" id="IPR016159">
    <property type="entry name" value="Cullin_repeat-like_dom_sf"/>
</dbReference>
<feature type="region of interest" description="Disordered" evidence="1">
    <location>
        <begin position="863"/>
        <end position="893"/>
    </location>
</feature>
<gene>
    <name evidence="2" type="ORF">CJN711_LOCUS10213</name>
</gene>
<sequence length="1113" mass="125236">MDFQEQSKAQTTTCFNCQNENSNVRNSLCANCEHNNRLEEKENERMIVVSDINSNDEYLCSPSSSVNDLELISLDTKTLWQDIAHIIKCIYRETNKEFTENHSYHDICKAKQSLQILTQSDAESLFNKVEVIVLEYVHEIRNHVLKRSQTCLKTSNDVQLFISYILDEYNTFIQAAKNVSTIISYLEEQYMKSSHLTWLLYNKHLYEKLVYMDKKIQLSMSIMIDLLQPANGVDNDYSPAEYTQLLNRFLAFDEEMSEIDCLYKDCQMKMNSISRSSLIKKRNQMGIIVTKNKKKICKKAQTIENIPRINKEILNRSTTNVPNSPSSNDIPMIQGTFQQDSNRSTIDTDDKDDECMLPNDRLSLSYTAKNLDISIQNNNTNNLDEESCHGVLNNVLPIPLEESTLNENLTAAITNEKSQQDTEQTLDETSTKKSKSNRCSLNHRKENPTTKSNISSSSLSETSLPSNLILPPKPRSSTTSKLAADFRPLTIPLLDKAEIPKCPSLLSAKIQSVSFTAGTFGSITANESAHSSSHNQKCLSINLSRKPGTGSKCDSIRASNKFDSSLHQTTSNNKISALLSSLDSSKTIDDLEKSSFNEKDYDYCCCDLFSESDSSVTNGCVACMPLSTNTTVMYNYNQRDAEMKERLKLKLTKRTVGNNPDQSEISAANKSKSKQCDNDIDDLLRFIHGSETIPDERTSKKIRKKKNKRTIINPIPEDINNKAEDIFRSEDTTTNTIHNLSKRKQKAKLKAEKEQQNHEDESLTAKPITISVEVAPSKKLDSIKTNIDPISSISIPLEQEEEVNWITISRKQNKHKTSSTPVSSSPTASVVPSNTIQQKQRIMSTKTKTTSNSILTQANVLSSTVKSNNKPQKPTRLDCPSTPSLAKNCNSQKQHKKLETSSAWTPEEQLQVKPSSTLLATAPVFVPSSSLLFPSNVDNTLVLYEPLPMSYSDATSYPLSSNSVQRSRPLFSPAPGSANAKISRCIQRPSTETCNNSVPLYSLMIEHVDNFNSTWTDSPIVNSIESKWNYSDREKLEISTTSNNFPLYDPFNSGAELNILPSMSPTNELENYLDDLHIPQSNDIDEMDAINKEIADFKKFYIDDAPINPREQV</sequence>
<dbReference type="GO" id="GO:0005634">
    <property type="term" value="C:nucleus"/>
    <property type="evidence" value="ECO:0007669"/>
    <property type="project" value="TreeGrafter"/>
</dbReference>
<name>A0A814TS41_9BILA</name>
<feature type="compositionally biased region" description="Low complexity" evidence="1">
    <location>
        <begin position="449"/>
        <end position="468"/>
    </location>
</feature>
<evidence type="ECO:0000313" key="3">
    <source>
        <dbReference type="Proteomes" id="UP000663855"/>
    </source>
</evidence>
<feature type="region of interest" description="Disordered" evidence="1">
    <location>
        <begin position="735"/>
        <end position="763"/>
    </location>
</feature>
<feature type="compositionally biased region" description="Polar residues" evidence="1">
    <location>
        <begin position="414"/>
        <end position="423"/>
    </location>
</feature>
<feature type="compositionally biased region" description="Polar residues" evidence="1">
    <location>
        <begin position="863"/>
        <end position="872"/>
    </location>
</feature>
<organism evidence="2 3">
    <name type="scientific">Rotaria magnacalcarata</name>
    <dbReference type="NCBI Taxonomy" id="392030"/>
    <lineage>
        <taxon>Eukaryota</taxon>
        <taxon>Metazoa</taxon>
        <taxon>Spiralia</taxon>
        <taxon>Gnathifera</taxon>
        <taxon>Rotifera</taxon>
        <taxon>Eurotatoria</taxon>
        <taxon>Bdelloidea</taxon>
        <taxon>Philodinida</taxon>
        <taxon>Philodinidae</taxon>
        <taxon>Rotaria</taxon>
    </lineage>
</organism>
<accession>A0A814TS41</accession>
<feature type="compositionally biased region" description="Basic and acidic residues" evidence="1">
    <location>
        <begin position="749"/>
        <end position="763"/>
    </location>
</feature>
<feature type="region of interest" description="Disordered" evidence="1">
    <location>
        <begin position="655"/>
        <end position="675"/>
    </location>
</feature>
<feature type="region of interest" description="Disordered" evidence="1">
    <location>
        <begin position="812"/>
        <end position="851"/>
    </location>
</feature>
<dbReference type="GO" id="GO:0005737">
    <property type="term" value="C:cytoplasm"/>
    <property type="evidence" value="ECO:0007669"/>
    <property type="project" value="TreeGrafter"/>
</dbReference>
<protein>
    <submittedName>
        <fullName evidence="2">Uncharacterized protein</fullName>
    </submittedName>
</protein>
<dbReference type="Gene3D" id="1.20.1310.10">
    <property type="entry name" value="Cullin Repeats"/>
    <property type="match status" value="1"/>
</dbReference>
<dbReference type="PANTHER" id="PTHR15109">
    <property type="entry name" value="AGAP004327-PA"/>
    <property type="match status" value="1"/>
</dbReference>
<dbReference type="InterPro" id="IPR029717">
    <property type="entry name" value="FAM193"/>
</dbReference>
<feature type="compositionally biased region" description="Polar residues" evidence="1">
    <location>
        <begin position="656"/>
        <end position="670"/>
    </location>
</feature>
<feature type="compositionally biased region" description="Low complexity" evidence="1">
    <location>
        <begin position="818"/>
        <end position="833"/>
    </location>
</feature>
<dbReference type="PANTHER" id="PTHR15109:SF3">
    <property type="entry name" value="PROTEIN FAM193B"/>
    <property type="match status" value="1"/>
</dbReference>
<evidence type="ECO:0000256" key="1">
    <source>
        <dbReference type="SAM" id="MobiDB-lite"/>
    </source>
</evidence>
<feature type="compositionally biased region" description="Polar residues" evidence="1">
    <location>
        <begin position="881"/>
        <end position="892"/>
    </location>
</feature>